<gene>
    <name evidence="1" type="ORF">S01H1_08690</name>
</gene>
<dbReference type="AlphaFoldDB" id="X0ST80"/>
<comment type="caution">
    <text evidence="1">The sequence shown here is derived from an EMBL/GenBank/DDBJ whole genome shotgun (WGS) entry which is preliminary data.</text>
</comment>
<dbReference type="EMBL" id="BARS01004447">
    <property type="protein sequence ID" value="GAF78361.1"/>
    <property type="molecule type" value="Genomic_DNA"/>
</dbReference>
<accession>X0ST80</accession>
<proteinExistence type="predicted"/>
<reference evidence="1" key="1">
    <citation type="journal article" date="2014" name="Front. Microbiol.">
        <title>High frequency of phylogenetically diverse reductive dehalogenase-homologous genes in deep subseafloor sedimentary metagenomes.</title>
        <authorList>
            <person name="Kawai M."/>
            <person name="Futagami T."/>
            <person name="Toyoda A."/>
            <person name="Takaki Y."/>
            <person name="Nishi S."/>
            <person name="Hori S."/>
            <person name="Arai W."/>
            <person name="Tsubouchi T."/>
            <person name="Morono Y."/>
            <person name="Uchiyama I."/>
            <person name="Ito T."/>
            <person name="Fujiyama A."/>
            <person name="Inagaki F."/>
            <person name="Takami H."/>
        </authorList>
    </citation>
    <scope>NUCLEOTIDE SEQUENCE</scope>
    <source>
        <strain evidence="1">Expedition CK06-06</strain>
    </source>
</reference>
<evidence type="ECO:0000313" key="1">
    <source>
        <dbReference type="EMBL" id="GAF78361.1"/>
    </source>
</evidence>
<sequence>MLREYCNDLPQINTDQDVWATLYEHFKHLLGVQLDIPPKDTDITVVRNMLVNKRKIPIELMPLINDPLTVEWK</sequence>
<organism evidence="1">
    <name type="scientific">marine sediment metagenome</name>
    <dbReference type="NCBI Taxonomy" id="412755"/>
    <lineage>
        <taxon>unclassified sequences</taxon>
        <taxon>metagenomes</taxon>
        <taxon>ecological metagenomes</taxon>
    </lineage>
</organism>
<name>X0ST80_9ZZZZ</name>
<protein>
    <submittedName>
        <fullName evidence="1">Uncharacterized protein</fullName>
    </submittedName>
</protein>